<comment type="caution">
    <text evidence="2">The sequence shown here is derived from an EMBL/GenBank/DDBJ whole genome shotgun (WGS) entry which is preliminary data.</text>
</comment>
<organism evidence="2 3">
    <name type="scientific">Macrosiphum euphorbiae</name>
    <name type="common">potato aphid</name>
    <dbReference type="NCBI Taxonomy" id="13131"/>
    <lineage>
        <taxon>Eukaryota</taxon>
        <taxon>Metazoa</taxon>
        <taxon>Ecdysozoa</taxon>
        <taxon>Arthropoda</taxon>
        <taxon>Hexapoda</taxon>
        <taxon>Insecta</taxon>
        <taxon>Pterygota</taxon>
        <taxon>Neoptera</taxon>
        <taxon>Paraneoptera</taxon>
        <taxon>Hemiptera</taxon>
        <taxon>Sternorrhyncha</taxon>
        <taxon>Aphidomorpha</taxon>
        <taxon>Aphidoidea</taxon>
        <taxon>Aphididae</taxon>
        <taxon>Macrosiphini</taxon>
        <taxon>Macrosiphum</taxon>
    </lineage>
</organism>
<evidence type="ECO:0000313" key="3">
    <source>
        <dbReference type="Proteomes" id="UP001160148"/>
    </source>
</evidence>
<dbReference type="Pfam" id="PF13843">
    <property type="entry name" value="DDE_Tnp_1_7"/>
    <property type="match status" value="1"/>
</dbReference>
<reference evidence="2 3" key="1">
    <citation type="submission" date="2023-01" db="EMBL/GenBank/DDBJ databases">
        <authorList>
            <person name="Whitehead M."/>
        </authorList>
    </citation>
    <scope>NUCLEOTIDE SEQUENCE [LARGE SCALE GENOMIC DNA]</scope>
</reference>
<evidence type="ECO:0000313" key="2">
    <source>
        <dbReference type="EMBL" id="CAI6350089.1"/>
    </source>
</evidence>
<dbReference type="EMBL" id="CARXXK010000001">
    <property type="protein sequence ID" value="CAI6350089.1"/>
    <property type="molecule type" value="Genomic_DNA"/>
</dbReference>
<sequence>MKINDSEICDVLFESIPSDDDSLTSIDDTDEDKDYTPKIKNANFIIEELSDSSNCEVGSDVDILNLDDNITYILPSPVKPSSSIRKTRNKVVDYQNKPRSRRNIFPNTISHDITPNQKHLLAQPLSEELNVSVENVNVSENITAVADEFNFVEPVWSTSTNFTLSTPPFTHLEGPTDETDIIIECTPFSIFKLLITNEVIDHITFHTNLYSQQIYQQKGKIYEPTTFDEMSLFIGINILMGIKKQYSYRDYWSSAPDLNDAYISSLMPVNRFSWLLSHLHVNDNSVMPKKGDEQYDKLYRIRPFVDFILKNSQRLYNPNKIIAIDESMIKFKGRHSAKQYLPKKPIKRGYQVWALADKNGYLWNFEIYTGKSGDLAEKNLGARVIKQLSQPLQNKNHHLYFDNYFTSYPLMTFLKSKNIHACGTVNMTRKYLPTLKLDKELKTGEYDWRVDQYSTSIVKWKDKRTVSLLSNFHDPKNEETVQRKAKDGTLSYVPCPSALKDYNQNMNCVDRFDQNKKTCQIDRKSKKWWHRIFFFILSMSLL</sequence>
<dbReference type="InterPro" id="IPR029526">
    <property type="entry name" value="PGBD"/>
</dbReference>
<proteinExistence type="predicted"/>
<evidence type="ECO:0000259" key="1">
    <source>
        <dbReference type="Pfam" id="PF13843"/>
    </source>
</evidence>
<feature type="domain" description="PiggyBac transposable element-derived protein" evidence="1">
    <location>
        <begin position="186"/>
        <end position="541"/>
    </location>
</feature>
<dbReference type="Proteomes" id="UP001160148">
    <property type="component" value="Unassembled WGS sequence"/>
</dbReference>
<dbReference type="PANTHER" id="PTHR46599:SF2">
    <property type="entry name" value="PIGGYBAC TRANSPOSABLE ELEMENT-DERIVED PROTEIN 4-LIKE"/>
    <property type="match status" value="1"/>
</dbReference>
<dbReference type="PANTHER" id="PTHR46599">
    <property type="entry name" value="PIGGYBAC TRANSPOSABLE ELEMENT-DERIVED PROTEIN 4"/>
    <property type="match status" value="1"/>
</dbReference>
<dbReference type="AlphaFoldDB" id="A0AAV0W2S0"/>
<keyword evidence="3" id="KW-1185">Reference proteome</keyword>
<gene>
    <name evidence="2" type="ORF">MEUPH1_LOCUS6585</name>
</gene>
<protein>
    <recommendedName>
        <fullName evidence="1">PiggyBac transposable element-derived protein domain-containing protein</fullName>
    </recommendedName>
</protein>
<name>A0AAV0W2S0_9HEMI</name>
<accession>A0AAV0W2S0</accession>